<dbReference type="InterPro" id="IPR052354">
    <property type="entry name" value="Cell_Wall_Dynamics_Protein"/>
</dbReference>
<gene>
    <name evidence="2" type="ORF">QYB97_17715</name>
</gene>
<evidence type="ECO:0000313" key="3">
    <source>
        <dbReference type="Proteomes" id="UP001172721"/>
    </source>
</evidence>
<feature type="domain" description="SH3b" evidence="1">
    <location>
        <begin position="111"/>
        <end position="175"/>
    </location>
</feature>
<dbReference type="PANTHER" id="PTHR34408">
    <property type="entry name" value="FAMILY PROTEIN, PUTATIVE-RELATED"/>
    <property type="match status" value="1"/>
</dbReference>
<evidence type="ECO:0000259" key="1">
    <source>
        <dbReference type="PROSITE" id="PS51781"/>
    </source>
</evidence>
<dbReference type="PANTHER" id="PTHR34408:SF2">
    <property type="entry name" value="CELL WALL-BINDING PROTEIN YWSB"/>
    <property type="match status" value="1"/>
</dbReference>
<dbReference type="Pfam" id="PF08239">
    <property type="entry name" value="SH3_3"/>
    <property type="match status" value="2"/>
</dbReference>
<dbReference type="PROSITE" id="PS51781">
    <property type="entry name" value="SH3B"/>
    <property type="match status" value="2"/>
</dbReference>
<organism evidence="2 3">
    <name type="scientific">Fictibacillus fluitans</name>
    <dbReference type="NCBI Taxonomy" id="3058422"/>
    <lineage>
        <taxon>Bacteria</taxon>
        <taxon>Bacillati</taxon>
        <taxon>Bacillota</taxon>
        <taxon>Bacilli</taxon>
        <taxon>Bacillales</taxon>
        <taxon>Fictibacillaceae</taxon>
        <taxon>Fictibacillus</taxon>
    </lineage>
</organism>
<dbReference type="Proteomes" id="UP001172721">
    <property type="component" value="Unassembled WGS sequence"/>
</dbReference>
<protein>
    <submittedName>
        <fullName evidence="2">SH3 domain-containing protein</fullName>
    </submittedName>
</protein>
<sequence length="178" mass="19602">MKSITKNAQYMALALGLTLTSVTGVLPLSEAAPVSASSDDLQNTVAYHEVTAWMLNVRAEPNAHSHIIGVLHNGEVVGVEGYIEDTKWALIDYDKGENAFVNSSYLKITLSTVKTTANLNLREDAKMSGKILAVIPKGTKLTNVRWGFGDYQKWAYVTYKGYTGWVYDSYLYPNDTIG</sequence>
<dbReference type="SMART" id="SM00287">
    <property type="entry name" value="SH3b"/>
    <property type="match status" value="2"/>
</dbReference>
<proteinExistence type="predicted"/>
<comment type="caution">
    <text evidence="2">The sequence shown here is derived from an EMBL/GenBank/DDBJ whole genome shotgun (WGS) entry which is preliminary data.</text>
</comment>
<dbReference type="Gene3D" id="2.30.30.40">
    <property type="entry name" value="SH3 Domains"/>
    <property type="match status" value="2"/>
</dbReference>
<evidence type="ECO:0000313" key="2">
    <source>
        <dbReference type="EMBL" id="MDN4526326.1"/>
    </source>
</evidence>
<name>A0ABT8HZZ3_9BACL</name>
<accession>A0ABT8HZZ3</accession>
<feature type="domain" description="SH3b" evidence="1">
    <location>
        <begin position="45"/>
        <end position="110"/>
    </location>
</feature>
<dbReference type="RefSeq" id="WP_301167351.1">
    <property type="nucleotide sequence ID" value="NZ_JAUHTR010000010.1"/>
</dbReference>
<dbReference type="EMBL" id="JAUHTR010000010">
    <property type="protein sequence ID" value="MDN4526326.1"/>
    <property type="molecule type" value="Genomic_DNA"/>
</dbReference>
<keyword evidence="3" id="KW-1185">Reference proteome</keyword>
<reference evidence="2" key="1">
    <citation type="submission" date="2023-07" db="EMBL/GenBank/DDBJ databases">
        <title>Fictibacillus sp. isolated from freshwater pond.</title>
        <authorList>
            <person name="Kirdat K."/>
            <person name="Bhat A."/>
            <person name="Mourya A."/>
            <person name="Yadav A."/>
        </authorList>
    </citation>
    <scope>NUCLEOTIDE SEQUENCE</scope>
    <source>
        <strain evidence="2">NE201</strain>
    </source>
</reference>
<dbReference type="InterPro" id="IPR003646">
    <property type="entry name" value="SH3-like_bac-type"/>
</dbReference>